<dbReference type="RefSeq" id="WP_095197665.1">
    <property type="nucleotide sequence ID" value="NZ_LNZB01000051.1"/>
</dbReference>
<dbReference type="PANTHER" id="PTHR43224:SF1">
    <property type="entry name" value="AMIDINOTRANSFERASE"/>
    <property type="match status" value="1"/>
</dbReference>
<evidence type="ECO:0000313" key="2">
    <source>
        <dbReference type="Proteomes" id="UP000054729"/>
    </source>
</evidence>
<keyword evidence="2" id="KW-1185">Reference proteome</keyword>
<dbReference type="PATRIC" id="fig|66969.6.peg.2230"/>
<sequence length="303" mass="34608">MSNKRSTVLMVPPEGFQYNHETAKSNSFQSLLMSDQIKQSAMQEFNSMVLQLKASGIEVLLLHQDHSLPDAVFPNNWFSTHINSNGKNVLIIYPMLTPNRQKEVNLEGLLDVLTKANFQVDEIVDLRENNSQVLEGTGSLVLDRENRCLYAALSPRTHSELVMQVANIIDYEPFLFDSIDKNNQPIYHTNVMMSITKHYVIICLDSIIDNIQREALVQSFHRSDKEIIDITLQQVEQMCGNVLELIDERGESQLILSSRAHQHFRAEQLEIIQRYSKLLPIHIPTIEKVGGGSTRCKMAEIIY</sequence>
<dbReference type="InterPro" id="IPR014541">
    <property type="entry name" value="Amdntrnsf_FN0238"/>
</dbReference>
<dbReference type="Proteomes" id="UP000054729">
    <property type="component" value="Unassembled WGS sequence"/>
</dbReference>
<accession>A0A0W1A4Q6</accession>
<dbReference type="EMBL" id="LNZB01000051">
    <property type="protein sequence ID" value="KTD76325.1"/>
    <property type="molecule type" value="Genomic_DNA"/>
</dbReference>
<dbReference type="Pfam" id="PF19420">
    <property type="entry name" value="DDAH_eukar"/>
    <property type="match status" value="1"/>
</dbReference>
<evidence type="ECO:0000313" key="1">
    <source>
        <dbReference type="EMBL" id="KTD76325.1"/>
    </source>
</evidence>
<dbReference type="SUPFAM" id="SSF55909">
    <property type="entry name" value="Pentein"/>
    <property type="match status" value="1"/>
</dbReference>
<dbReference type="OrthoDB" id="9788268at2"/>
<dbReference type="AlphaFoldDB" id="A0A0W1A4Q6"/>
<dbReference type="GO" id="GO:0016740">
    <property type="term" value="F:transferase activity"/>
    <property type="evidence" value="ECO:0007669"/>
    <property type="project" value="UniProtKB-KW"/>
</dbReference>
<proteinExistence type="predicted"/>
<reference evidence="1 2" key="1">
    <citation type="submission" date="2015-11" db="EMBL/GenBank/DDBJ databases">
        <title>Genomic analysis of 38 Legionella species identifies large and diverse effector repertoires.</title>
        <authorList>
            <person name="Burstein D."/>
            <person name="Amaro F."/>
            <person name="Zusman T."/>
            <person name="Lifshitz Z."/>
            <person name="Cohen O."/>
            <person name="Gilbert J.A."/>
            <person name="Pupko T."/>
            <person name="Shuman H.A."/>
            <person name="Segal G."/>
        </authorList>
    </citation>
    <scope>NUCLEOTIDE SEQUENCE [LARGE SCALE GENOMIC DNA]</scope>
    <source>
        <strain evidence="1 2">ATCC 51914</strain>
    </source>
</reference>
<dbReference type="PANTHER" id="PTHR43224">
    <property type="entry name" value="AMIDINOTRANSFERASE"/>
    <property type="match status" value="1"/>
</dbReference>
<gene>
    <name evidence="1" type="ORF">Lwal_2047</name>
</gene>
<dbReference type="Gene3D" id="3.75.10.10">
    <property type="entry name" value="L-arginine/glycine Amidinotransferase, Chain A"/>
    <property type="match status" value="1"/>
</dbReference>
<name>A0A0W1A4Q6_9GAMM</name>
<keyword evidence="1" id="KW-0808">Transferase</keyword>
<comment type="caution">
    <text evidence="1">The sequence shown here is derived from an EMBL/GenBank/DDBJ whole genome shotgun (WGS) entry which is preliminary data.</text>
</comment>
<protein>
    <submittedName>
        <fullName evidence="1">Amidinotransferase</fullName>
    </submittedName>
</protein>
<dbReference type="PIRSF" id="PIRSF028188">
    <property type="entry name" value="Amdntrnsf_FN0238"/>
    <property type="match status" value="1"/>
</dbReference>
<organism evidence="1 2">
    <name type="scientific">Legionella waltersii</name>
    <dbReference type="NCBI Taxonomy" id="66969"/>
    <lineage>
        <taxon>Bacteria</taxon>
        <taxon>Pseudomonadati</taxon>
        <taxon>Pseudomonadota</taxon>
        <taxon>Gammaproteobacteria</taxon>
        <taxon>Legionellales</taxon>
        <taxon>Legionellaceae</taxon>
        <taxon>Legionella</taxon>
    </lineage>
</organism>